<proteinExistence type="predicted"/>
<evidence type="ECO:0000313" key="4">
    <source>
        <dbReference type="Proteomes" id="UP000528964"/>
    </source>
</evidence>
<evidence type="ECO:0000313" key="3">
    <source>
        <dbReference type="EMBL" id="MBB3972732.1"/>
    </source>
</evidence>
<name>A0A7W6D261_9HYPH</name>
<dbReference type="AlphaFoldDB" id="A0A7W6D261"/>
<reference evidence="3 4" key="1">
    <citation type="submission" date="2020-08" db="EMBL/GenBank/DDBJ databases">
        <title>Genomic Encyclopedia of Type Strains, Phase IV (KMG-IV): sequencing the most valuable type-strain genomes for metagenomic binning, comparative biology and taxonomic classification.</title>
        <authorList>
            <person name="Goeker M."/>
        </authorList>
    </citation>
    <scope>NUCLEOTIDE SEQUENCE [LARGE SCALE GENOMIC DNA]</scope>
    <source>
        <strain evidence="3 4">DSM 25481</strain>
    </source>
</reference>
<evidence type="ECO:0008006" key="5">
    <source>
        <dbReference type="Google" id="ProtNLM"/>
    </source>
</evidence>
<feature type="signal peptide" evidence="2">
    <location>
        <begin position="1"/>
        <end position="17"/>
    </location>
</feature>
<keyword evidence="4" id="KW-1185">Reference proteome</keyword>
<protein>
    <recommendedName>
        <fullName evidence="5">Lipoprotein</fullName>
    </recommendedName>
</protein>
<evidence type="ECO:0000256" key="2">
    <source>
        <dbReference type="SAM" id="SignalP"/>
    </source>
</evidence>
<feature type="chain" id="PRO_5031281460" description="Lipoprotein" evidence="2">
    <location>
        <begin position="18"/>
        <end position="45"/>
    </location>
</feature>
<feature type="region of interest" description="Disordered" evidence="1">
    <location>
        <begin position="18"/>
        <end position="45"/>
    </location>
</feature>
<dbReference type="Proteomes" id="UP000528964">
    <property type="component" value="Unassembled WGS sequence"/>
</dbReference>
<organism evidence="3 4">
    <name type="scientific">Hansschlegelia beijingensis</name>
    <dbReference type="NCBI Taxonomy" id="1133344"/>
    <lineage>
        <taxon>Bacteria</taxon>
        <taxon>Pseudomonadati</taxon>
        <taxon>Pseudomonadota</taxon>
        <taxon>Alphaproteobacteria</taxon>
        <taxon>Hyphomicrobiales</taxon>
        <taxon>Methylopilaceae</taxon>
        <taxon>Hansschlegelia</taxon>
    </lineage>
</organism>
<dbReference type="EMBL" id="JACIDR010000002">
    <property type="protein sequence ID" value="MBB3972732.1"/>
    <property type="molecule type" value="Genomic_DNA"/>
</dbReference>
<accession>A0A7W6D261</accession>
<gene>
    <name evidence="3" type="ORF">GGR24_001389</name>
</gene>
<dbReference type="PROSITE" id="PS51257">
    <property type="entry name" value="PROKAR_LIPOPROTEIN"/>
    <property type="match status" value="1"/>
</dbReference>
<comment type="caution">
    <text evidence="3">The sequence shown here is derived from an EMBL/GenBank/DDBJ whole genome shotgun (WGS) entry which is preliminary data.</text>
</comment>
<evidence type="ECO:0000256" key="1">
    <source>
        <dbReference type="SAM" id="MobiDB-lite"/>
    </source>
</evidence>
<keyword evidence="2" id="KW-0732">Signal</keyword>
<sequence length="45" mass="4691">MRVLSLILVAASLAACASGPSRPLTRSEQATIDRSVPHSGGMIIR</sequence>